<accession>A0A9D4S2S9</accession>
<comment type="caution">
    <text evidence="1">The sequence shown here is derived from an EMBL/GenBank/DDBJ whole genome shotgun (WGS) entry which is preliminary data.</text>
</comment>
<organism evidence="1 2">
    <name type="scientific">Dreissena polymorpha</name>
    <name type="common">Zebra mussel</name>
    <name type="synonym">Mytilus polymorpha</name>
    <dbReference type="NCBI Taxonomy" id="45954"/>
    <lineage>
        <taxon>Eukaryota</taxon>
        <taxon>Metazoa</taxon>
        <taxon>Spiralia</taxon>
        <taxon>Lophotrochozoa</taxon>
        <taxon>Mollusca</taxon>
        <taxon>Bivalvia</taxon>
        <taxon>Autobranchia</taxon>
        <taxon>Heteroconchia</taxon>
        <taxon>Euheterodonta</taxon>
        <taxon>Imparidentia</taxon>
        <taxon>Neoheterodontei</taxon>
        <taxon>Myida</taxon>
        <taxon>Dreissenoidea</taxon>
        <taxon>Dreissenidae</taxon>
        <taxon>Dreissena</taxon>
    </lineage>
</organism>
<proteinExistence type="predicted"/>
<keyword evidence="2" id="KW-1185">Reference proteome</keyword>
<dbReference type="AlphaFoldDB" id="A0A9D4S2S9"/>
<name>A0A9D4S2S9_DREPO</name>
<dbReference type="EMBL" id="JAIWYP010000001">
    <property type="protein sequence ID" value="KAH3890444.1"/>
    <property type="molecule type" value="Genomic_DNA"/>
</dbReference>
<protein>
    <submittedName>
        <fullName evidence="1">Uncharacterized protein</fullName>
    </submittedName>
</protein>
<sequence length="53" mass="5858">MLLVLETQGIPFSLTTRTGSFSKDFPNSSQFHSRWGLSAMSSPSRIVARSVKI</sequence>
<gene>
    <name evidence="1" type="ORF">DPMN_014525</name>
</gene>
<reference evidence="1" key="1">
    <citation type="journal article" date="2019" name="bioRxiv">
        <title>The Genome of the Zebra Mussel, Dreissena polymorpha: A Resource for Invasive Species Research.</title>
        <authorList>
            <person name="McCartney M.A."/>
            <person name="Auch B."/>
            <person name="Kono T."/>
            <person name="Mallez S."/>
            <person name="Zhang Y."/>
            <person name="Obille A."/>
            <person name="Becker A."/>
            <person name="Abrahante J.E."/>
            <person name="Garbe J."/>
            <person name="Badalamenti J.P."/>
            <person name="Herman A."/>
            <person name="Mangelson H."/>
            <person name="Liachko I."/>
            <person name="Sullivan S."/>
            <person name="Sone E.D."/>
            <person name="Koren S."/>
            <person name="Silverstein K.A.T."/>
            <person name="Beckman K.B."/>
            <person name="Gohl D.M."/>
        </authorList>
    </citation>
    <scope>NUCLEOTIDE SEQUENCE</scope>
    <source>
        <strain evidence="1">Duluth1</strain>
        <tissue evidence="1">Whole animal</tissue>
    </source>
</reference>
<dbReference type="Proteomes" id="UP000828390">
    <property type="component" value="Unassembled WGS sequence"/>
</dbReference>
<evidence type="ECO:0000313" key="1">
    <source>
        <dbReference type="EMBL" id="KAH3890444.1"/>
    </source>
</evidence>
<evidence type="ECO:0000313" key="2">
    <source>
        <dbReference type="Proteomes" id="UP000828390"/>
    </source>
</evidence>
<reference evidence="1" key="2">
    <citation type="submission" date="2020-11" db="EMBL/GenBank/DDBJ databases">
        <authorList>
            <person name="McCartney M.A."/>
            <person name="Auch B."/>
            <person name="Kono T."/>
            <person name="Mallez S."/>
            <person name="Becker A."/>
            <person name="Gohl D.M."/>
            <person name="Silverstein K.A.T."/>
            <person name="Koren S."/>
            <person name="Bechman K.B."/>
            <person name="Herman A."/>
            <person name="Abrahante J.E."/>
            <person name="Garbe J."/>
        </authorList>
    </citation>
    <scope>NUCLEOTIDE SEQUENCE</scope>
    <source>
        <strain evidence="1">Duluth1</strain>
        <tissue evidence="1">Whole animal</tissue>
    </source>
</reference>